<accession>A0A2M4B6C1</accession>
<dbReference type="EMBL" id="GGFK01015284">
    <property type="protein sequence ID" value="MBW48605.1"/>
    <property type="molecule type" value="Transcribed_RNA"/>
</dbReference>
<name>A0A2M4B6C1_9DIPT</name>
<keyword evidence="1" id="KW-0732">Signal</keyword>
<reference evidence="2" key="1">
    <citation type="submission" date="2018-01" db="EMBL/GenBank/DDBJ databases">
        <title>An insight into the sialome of Amazonian anophelines.</title>
        <authorList>
            <person name="Ribeiro J.M."/>
            <person name="Scarpassa V."/>
            <person name="Calvo E."/>
        </authorList>
    </citation>
    <scope>NUCLEOTIDE SEQUENCE</scope>
    <source>
        <tissue evidence="2">Salivary glands</tissue>
    </source>
</reference>
<evidence type="ECO:0000256" key="1">
    <source>
        <dbReference type="SAM" id="SignalP"/>
    </source>
</evidence>
<feature type="chain" id="PRO_5014966977" evidence="1">
    <location>
        <begin position="18"/>
        <end position="66"/>
    </location>
</feature>
<proteinExistence type="predicted"/>
<sequence length="66" mass="7523">MELLLMGLLMMVGRAGASSVRRIHLCGGRDHLLVVFVDFHVQVQVHQRHERFMADVAVKLLDNTVR</sequence>
<protein>
    <submittedName>
        <fullName evidence="2">Putative secreted protein</fullName>
    </submittedName>
</protein>
<organism evidence="2">
    <name type="scientific">Anopheles triannulatus</name>
    <dbReference type="NCBI Taxonomy" id="58253"/>
    <lineage>
        <taxon>Eukaryota</taxon>
        <taxon>Metazoa</taxon>
        <taxon>Ecdysozoa</taxon>
        <taxon>Arthropoda</taxon>
        <taxon>Hexapoda</taxon>
        <taxon>Insecta</taxon>
        <taxon>Pterygota</taxon>
        <taxon>Neoptera</taxon>
        <taxon>Endopterygota</taxon>
        <taxon>Diptera</taxon>
        <taxon>Nematocera</taxon>
        <taxon>Culicoidea</taxon>
        <taxon>Culicidae</taxon>
        <taxon>Anophelinae</taxon>
        <taxon>Anopheles</taxon>
    </lineage>
</organism>
<evidence type="ECO:0000313" key="2">
    <source>
        <dbReference type="EMBL" id="MBW48605.1"/>
    </source>
</evidence>
<dbReference type="AlphaFoldDB" id="A0A2M4B6C1"/>
<feature type="signal peptide" evidence="1">
    <location>
        <begin position="1"/>
        <end position="17"/>
    </location>
</feature>